<dbReference type="RefSeq" id="WP_244761486.1">
    <property type="nucleotide sequence ID" value="NZ_JALJCJ010000003.1"/>
</dbReference>
<dbReference type="PROSITE" id="PS51257">
    <property type="entry name" value="PROKAR_LIPOPROTEIN"/>
    <property type="match status" value="1"/>
</dbReference>
<accession>A0ABT8XCV1</accession>
<evidence type="ECO:0000256" key="3">
    <source>
        <dbReference type="ARBA" id="ARBA00022692"/>
    </source>
</evidence>
<feature type="transmembrane region" description="Helical" evidence="6">
    <location>
        <begin position="250"/>
        <end position="276"/>
    </location>
</feature>
<dbReference type="InterPro" id="IPR050833">
    <property type="entry name" value="Poly_Biosynth_Transport"/>
</dbReference>
<keyword evidence="3 6" id="KW-0812">Transmembrane</keyword>
<feature type="transmembrane region" description="Helical" evidence="6">
    <location>
        <begin position="12"/>
        <end position="35"/>
    </location>
</feature>
<evidence type="ECO:0000313" key="7">
    <source>
        <dbReference type="EMBL" id="MDO6121574.1"/>
    </source>
</evidence>
<gene>
    <name evidence="7" type="ORF">GB928_010320</name>
</gene>
<sequence length="509" mass="53130">MSKGIMSNSIMNAAAGMLLLVTGFACSILVARLLGPEANGTVAFALWIGATGALVAELGTGVLLLRLLPQLKARGVDEAGRRGFAAYLALPVIASTLILVALYFGLSFKTELLYGTDVTTGIVVLTATLLLIQSIGSFSKNFLIGEQRVGTFFRITALSSLLQMTFVIAGAVLYGIEGALFGYITGQCVQFLFTLGLFGVRRDSAGYRRRYLLATSAVIFVEYVVSAIFLNRPELFFLQHFRSLGEVGFYAVALSLANLALQLPVQLTGSLLPYYAERREASGDMAHAAIFDGVVRSFAYITFPLCFGLAAIAHPLVTAVYGAPFAEAGLIVAILAAGSPAYVLGQLITQYLYSMDRVKIRLVASGIGATLMVIGCLLVVPAWGGTGAAAVRGVVFAVMAVLLLTGVGRGAMSARLPLVLVKVAVAGAGCGLAAWPVAEEIGGFVGVGAGIVAGATAYAVLLRLLRAVPPEDGAVIDGMLKSLPMKPGRIARRLLAFVVPLPSAQPAGE</sequence>
<feature type="transmembrane region" description="Helical" evidence="6">
    <location>
        <begin position="85"/>
        <end position="106"/>
    </location>
</feature>
<evidence type="ECO:0000256" key="2">
    <source>
        <dbReference type="ARBA" id="ARBA00022475"/>
    </source>
</evidence>
<feature type="transmembrane region" description="Helical" evidence="6">
    <location>
        <begin position="389"/>
        <end position="407"/>
    </location>
</feature>
<feature type="transmembrane region" description="Helical" evidence="6">
    <location>
        <begin position="360"/>
        <end position="383"/>
    </location>
</feature>
<evidence type="ECO:0000313" key="8">
    <source>
        <dbReference type="Proteomes" id="UP001177080"/>
    </source>
</evidence>
<dbReference type="Pfam" id="PF13440">
    <property type="entry name" value="Polysacc_synt_3"/>
    <property type="match status" value="1"/>
</dbReference>
<feature type="transmembrane region" description="Helical" evidence="6">
    <location>
        <begin position="419"/>
        <end position="438"/>
    </location>
</feature>
<dbReference type="Proteomes" id="UP001177080">
    <property type="component" value="Unassembled WGS sequence"/>
</dbReference>
<feature type="transmembrane region" description="Helical" evidence="6">
    <location>
        <begin position="180"/>
        <end position="199"/>
    </location>
</feature>
<name>A0ABT8XCV1_9HYPH</name>
<evidence type="ECO:0000256" key="4">
    <source>
        <dbReference type="ARBA" id="ARBA00022989"/>
    </source>
</evidence>
<keyword evidence="2" id="KW-1003">Cell membrane</keyword>
<comment type="caution">
    <text evidence="7">The sequence shown here is derived from an EMBL/GenBank/DDBJ whole genome shotgun (WGS) entry which is preliminary data.</text>
</comment>
<keyword evidence="5 6" id="KW-0472">Membrane</keyword>
<feature type="transmembrane region" description="Helical" evidence="6">
    <location>
        <begin position="211"/>
        <end position="230"/>
    </location>
</feature>
<dbReference type="PANTHER" id="PTHR30250">
    <property type="entry name" value="PST FAMILY PREDICTED COLANIC ACID TRANSPORTER"/>
    <property type="match status" value="1"/>
</dbReference>
<organism evidence="7 8">
    <name type="scientific">Shinella curvata</name>
    <dbReference type="NCBI Taxonomy" id="1817964"/>
    <lineage>
        <taxon>Bacteria</taxon>
        <taxon>Pseudomonadati</taxon>
        <taxon>Pseudomonadota</taxon>
        <taxon>Alphaproteobacteria</taxon>
        <taxon>Hyphomicrobiales</taxon>
        <taxon>Rhizobiaceae</taxon>
        <taxon>Shinella</taxon>
    </lineage>
</organism>
<feature type="transmembrane region" description="Helical" evidence="6">
    <location>
        <begin position="444"/>
        <end position="465"/>
    </location>
</feature>
<proteinExistence type="predicted"/>
<feature type="transmembrane region" description="Helical" evidence="6">
    <location>
        <begin position="112"/>
        <end position="132"/>
    </location>
</feature>
<keyword evidence="4 6" id="KW-1133">Transmembrane helix</keyword>
<dbReference type="EMBL" id="WHSC02000004">
    <property type="protein sequence ID" value="MDO6121574.1"/>
    <property type="molecule type" value="Genomic_DNA"/>
</dbReference>
<comment type="subcellular location">
    <subcellularLocation>
        <location evidence="1">Cell membrane</location>
        <topology evidence="1">Multi-pass membrane protein</topology>
    </subcellularLocation>
</comment>
<feature type="transmembrane region" description="Helical" evidence="6">
    <location>
        <begin position="297"/>
        <end position="322"/>
    </location>
</feature>
<feature type="transmembrane region" description="Helical" evidence="6">
    <location>
        <begin position="41"/>
        <end position="65"/>
    </location>
</feature>
<evidence type="ECO:0000256" key="5">
    <source>
        <dbReference type="ARBA" id="ARBA00023136"/>
    </source>
</evidence>
<keyword evidence="8" id="KW-1185">Reference proteome</keyword>
<protein>
    <submittedName>
        <fullName evidence="7">Oligosaccharide flippase family protein</fullName>
    </submittedName>
</protein>
<reference evidence="7" key="1">
    <citation type="submission" date="2022-04" db="EMBL/GenBank/DDBJ databases">
        <title>Shinella lacus sp. nov., a novel member of the genus Shinella from water.</title>
        <authorList>
            <person name="Deng Y."/>
        </authorList>
    </citation>
    <scope>NUCLEOTIDE SEQUENCE</scope>
    <source>
        <strain evidence="7">JCM 31239</strain>
    </source>
</reference>
<evidence type="ECO:0000256" key="1">
    <source>
        <dbReference type="ARBA" id="ARBA00004651"/>
    </source>
</evidence>
<feature type="transmembrane region" description="Helical" evidence="6">
    <location>
        <begin position="152"/>
        <end position="174"/>
    </location>
</feature>
<evidence type="ECO:0000256" key="6">
    <source>
        <dbReference type="SAM" id="Phobius"/>
    </source>
</evidence>
<feature type="transmembrane region" description="Helical" evidence="6">
    <location>
        <begin position="328"/>
        <end position="348"/>
    </location>
</feature>
<dbReference type="PANTHER" id="PTHR30250:SF11">
    <property type="entry name" value="O-ANTIGEN TRANSPORTER-RELATED"/>
    <property type="match status" value="1"/>
</dbReference>